<evidence type="ECO:0000313" key="2">
    <source>
        <dbReference type="EMBL" id="TQV98221.1"/>
    </source>
</evidence>
<protein>
    <submittedName>
        <fullName evidence="2">Protein kinase-like domain</fullName>
    </submittedName>
</protein>
<keyword evidence="3" id="KW-1185">Reference proteome</keyword>
<gene>
    <name evidence="2" type="ORF">IF1G_02301</name>
</gene>
<keyword evidence="2" id="KW-0808">Transferase</keyword>
<dbReference type="SUPFAM" id="SSF56112">
    <property type="entry name" value="Protein kinase-like (PK-like)"/>
    <property type="match status" value="1"/>
</dbReference>
<organism evidence="2 3">
    <name type="scientific">Cordyceps javanica</name>
    <dbReference type="NCBI Taxonomy" id="43265"/>
    <lineage>
        <taxon>Eukaryota</taxon>
        <taxon>Fungi</taxon>
        <taxon>Dikarya</taxon>
        <taxon>Ascomycota</taxon>
        <taxon>Pezizomycotina</taxon>
        <taxon>Sordariomycetes</taxon>
        <taxon>Hypocreomycetidae</taxon>
        <taxon>Hypocreales</taxon>
        <taxon>Cordycipitaceae</taxon>
        <taxon>Cordyceps</taxon>
    </lineage>
</organism>
<dbReference type="Gene3D" id="1.10.510.10">
    <property type="entry name" value="Transferase(Phosphotransferase) domain 1"/>
    <property type="match status" value="1"/>
</dbReference>
<keyword evidence="2" id="KW-0418">Kinase</keyword>
<dbReference type="GO" id="GO:0004672">
    <property type="term" value="F:protein kinase activity"/>
    <property type="evidence" value="ECO:0007669"/>
    <property type="project" value="InterPro"/>
</dbReference>
<dbReference type="InterPro" id="IPR011009">
    <property type="entry name" value="Kinase-like_dom_sf"/>
</dbReference>
<dbReference type="AlphaFoldDB" id="A0A545V915"/>
<comment type="caution">
    <text evidence="2">The sequence shown here is derived from an EMBL/GenBank/DDBJ whole genome shotgun (WGS) entry which is preliminary data.</text>
</comment>
<sequence length="156" mass="18484">MHQDISPRNLVINEADDLCIFDFGYSIMIDKHYTPDHDNLKGVIFTLYEMITLDEHFREVPHKEQDAEALFQLPWVKHPDVKLDHKVQDFRDELDKWIAKRKTREFRLEDSSVQWPWMPPEPLAPSPVFGRTGEIAGTELKSIRVVFHDELMQRND</sequence>
<dbReference type="EMBL" id="SPUK01000003">
    <property type="protein sequence ID" value="TQV98221.1"/>
    <property type="molecule type" value="Genomic_DNA"/>
</dbReference>
<accession>A0A545V915</accession>
<proteinExistence type="predicted"/>
<dbReference type="OrthoDB" id="4062651at2759"/>
<dbReference type="InterPro" id="IPR000719">
    <property type="entry name" value="Prot_kinase_dom"/>
</dbReference>
<evidence type="ECO:0000259" key="1">
    <source>
        <dbReference type="PROSITE" id="PS50011"/>
    </source>
</evidence>
<feature type="domain" description="Protein kinase" evidence="1">
    <location>
        <begin position="1"/>
        <end position="156"/>
    </location>
</feature>
<name>A0A545V915_9HYPO</name>
<dbReference type="GO" id="GO:0005524">
    <property type="term" value="F:ATP binding"/>
    <property type="evidence" value="ECO:0007669"/>
    <property type="project" value="InterPro"/>
</dbReference>
<reference evidence="2 3" key="1">
    <citation type="journal article" date="2019" name="Appl. Microbiol. Biotechnol.">
        <title>Genome sequence of Isaria javanica and comparative genome analysis insights into family S53 peptidase evolution in fungal entomopathogens.</title>
        <authorList>
            <person name="Lin R."/>
            <person name="Zhang X."/>
            <person name="Xin B."/>
            <person name="Zou M."/>
            <person name="Gao Y."/>
            <person name="Qin F."/>
            <person name="Hu Q."/>
            <person name="Xie B."/>
            <person name="Cheng X."/>
        </authorList>
    </citation>
    <scope>NUCLEOTIDE SEQUENCE [LARGE SCALE GENOMIC DNA]</scope>
    <source>
        <strain evidence="2 3">IJ1G</strain>
    </source>
</reference>
<dbReference type="Proteomes" id="UP000315783">
    <property type="component" value="Unassembled WGS sequence"/>
</dbReference>
<dbReference type="PROSITE" id="PS50011">
    <property type="entry name" value="PROTEIN_KINASE_DOM"/>
    <property type="match status" value="1"/>
</dbReference>
<evidence type="ECO:0000313" key="3">
    <source>
        <dbReference type="Proteomes" id="UP000315783"/>
    </source>
</evidence>